<reference evidence="2" key="2">
    <citation type="submission" date="2025-09" db="UniProtKB">
        <authorList>
            <consortium name="Ensembl"/>
        </authorList>
    </citation>
    <scope>IDENTIFICATION</scope>
</reference>
<feature type="region of interest" description="Disordered" evidence="1">
    <location>
        <begin position="1"/>
        <end position="53"/>
    </location>
</feature>
<organism evidence="2 3">
    <name type="scientific">Mola mola</name>
    <name type="common">Ocean sunfish</name>
    <name type="synonym">Tetraodon mola</name>
    <dbReference type="NCBI Taxonomy" id="94237"/>
    <lineage>
        <taxon>Eukaryota</taxon>
        <taxon>Metazoa</taxon>
        <taxon>Chordata</taxon>
        <taxon>Craniata</taxon>
        <taxon>Vertebrata</taxon>
        <taxon>Euteleostomi</taxon>
        <taxon>Actinopterygii</taxon>
        <taxon>Neopterygii</taxon>
        <taxon>Teleostei</taxon>
        <taxon>Neoteleostei</taxon>
        <taxon>Acanthomorphata</taxon>
        <taxon>Eupercaria</taxon>
        <taxon>Tetraodontiformes</taxon>
        <taxon>Molidae</taxon>
        <taxon>Mola</taxon>
    </lineage>
</organism>
<feature type="region of interest" description="Disordered" evidence="1">
    <location>
        <begin position="67"/>
        <end position="137"/>
    </location>
</feature>
<dbReference type="Proteomes" id="UP000261620">
    <property type="component" value="Unplaced"/>
</dbReference>
<sequence>SSTSSYTNSKICSLGRNDDDDDDKKRRSSFGAKMMGMVGLGKKSQSASQLNPEGHSHLISCYLHRSMTSLQTPLPPQRRRGGSSVGGRRRNLPLRPRRAPSPARPPCPCRPSPERQHCLPGRQRPEPENRTAGTATG</sequence>
<name>A0A3Q3WX56_MOLML</name>
<dbReference type="AlphaFoldDB" id="A0A3Q3WX56"/>
<evidence type="ECO:0000313" key="3">
    <source>
        <dbReference type="Proteomes" id="UP000261620"/>
    </source>
</evidence>
<feature type="compositionally biased region" description="Basic and acidic residues" evidence="1">
    <location>
        <begin position="112"/>
        <end position="129"/>
    </location>
</feature>
<accession>A0A3Q3WX56</accession>
<protein>
    <submittedName>
        <fullName evidence="2">Uncharacterized protein</fullName>
    </submittedName>
</protein>
<keyword evidence="3" id="KW-1185">Reference proteome</keyword>
<dbReference type="STRING" id="94237.ENSMMOP00000023083"/>
<evidence type="ECO:0000256" key="1">
    <source>
        <dbReference type="SAM" id="MobiDB-lite"/>
    </source>
</evidence>
<proteinExistence type="predicted"/>
<feature type="compositionally biased region" description="Polar residues" evidence="1">
    <location>
        <begin position="1"/>
        <end position="11"/>
    </location>
</feature>
<feature type="compositionally biased region" description="Basic residues" evidence="1">
    <location>
        <begin position="77"/>
        <end position="98"/>
    </location>
</feature>
<feature type="compositionally biased region" description="Pro residues" evidence="1">
    <location>
        <begin position="102"/>
        <end position="111"/>
    </location>
</feature>
<dbReference type="Ensembl" id="ENSMMOT00000023468.1">
    <property type="protein sequence ID" value="ENSMMOP00000023083.1"/>
    <property type="gene ID" value="ENSMMOG00000017566.1"/>
</dbReference>
<evidence type="ECO:0000313" key="2">
    <source>
        <dbReference type="Ensembl" id="ENSMMOP00000023083.1"/>
    </source>
</evidence>
<reference evidence="2" key="1">
    <citation type="submission" date="2025-08" db="UniProtKB">
        <authorList>
            <consortium name="Ensembl"/>
        </authorList>
    </citation>
    <scope>IDENTIFICATION</scope>
</reference>